<dbReference type="RefSeq" id="WP_280521730.1">
    <property type="nucleotide sequence ID" value="NZ_CVRY01000003.1"/>
</dbReference>
<name>A0A0G4Q7K0_9GAMM</name>
<sequence>MQGLFSDSLPDGWGRLLQDRIFRQHGIQPHEITTMDRLAFVGNKGMGGLSYLPISDYQIDEQFEVDLINLGLEAQAVFDGQTEIVLSKLAIVGSSGGARPKALLYFKQGDFNKCKTYEEEGDESWLIKFTSKNLPLGHDEGLCEAIYLILAKELELNPPQWQLIDVPKNSEGKSWLALKRFDHVTNSSGKSGRLIMHSACGLLDADFRLPSLDYEDLIKVNRVLCKSVSAGQLQFRRAIFNLFASNQDDHSKNWSFLQYDDGHWEPAPFYDVTYNPNPRNEHITSFGGYGKKPPLNTIKQLAEIAGFESWQQAQAYIHHTVDVIARFSSLAKKYDVSKLVQTDIEKTLADRLKENQHLL</sequence>
<protein>
    <submittedName>
        <fullName evidence="6">Uncharacterized protein</fullName>
    </submittedName>
</protein>
<dbReference type="InterPro" id="IPR052028">
    <property type="entry name" value="HipA_Ser/Thr_kinase"/>
</dbReference>
<evidence type="ECO:0000256" key="3">
    <source>
        <dbReference type="ARBA" id="ARBA00022777"/>
    </source>
</evidence>
<dbReference type="Gene3D" id="1.10.1070.20">
    <property type="match status" value="1"/>
</dbReference>
<evidence type="ECO:0000259" key="4">
    <source>
        <dbReference type="Pfam" id="PF07804"/>
    </source>
</evidence>
<organism evidence="6 7">
    <name type="scientific">Proteus penneri</name>
    <dbReference type="NCBI Taxonomy" id="102862"/>
    <lineage>
        <taxon>Bacteria</taxon>
        <taxon>Pseudomonadati</taxon>
        <taxon>Pseudomonadota</taxon>
        <taxon>Gammaproteobacteria</taxon>
        <taxon>Enterobacterales</taxon>
        <taxon>Morganellaceae</taxon>
        <taxon>Proteus</taxon>
    </lineage>
</organism>
<evidence type="ECO:0000256" key="2">
    <source>
        <dbReference type="ARBA" id="ARBA00022679"/>
    </source>
</evidence>
<comment type="similarity">
    <text evidence="1">Belongs to the HipA Ser/Thr kinase family.</text>
</comment>
<gene>
    <name evidence="6" type="ORF">BN1804_01685</name>
</gene>
<evidence type="ECO:0000256" key="1">
    <source>
        <dbReference type="ARBA" id="ARBA00010164"/>
    </source>
</evidence>
<dbReference type="EMBL" id="CVRY01000003">
    <property type="protein sequence ID" value="CRL61868.1"/>
    <property type="molecule type" value="Genomic_DNA"/>
</dbReference>
<keyword evidence="2" id="KW-0808">Transferase</keyword>
<dbReference type="Pfam" id="PF07804">
    <property type="entry name" value="HipA_C"/>
    <property type="match status" value="1"/>
</dbReference>
<accession>A0A0G4Q7K0</accession>
<dbReference type="GO" id="GO:0004674">
    <property type="term" value="F:protein serine/threonine kinase activity"/>
    <property type="evidence" value="ECO:0007669"/>
    <property type="project" value="TreeGrafter"/>
</dbReference>
<dbReference type="InterPro" id="IPR017508">
    <property type="entry name" value="HipA_N1"/>
</dbReference>
<dbReference type="PANTHER" id="PTHR37419">
    <property type="entry name" value="SERINE/THREONINE-PROTEIN KINASE TOXIN HIPA"/>
    <property type="match status" value="1"/>
</dbReference>
<dbReference type="AlphaFoldDB" id="A0A0G4Q7K0"/>
<keyword evidence="3" id="KW-0418">Kinase</keyword>
<reference evidence="7" key="1">
    <citation type="submission" date="2015-06" db="EMBL/GenBank/DDBJ databases">
        <authorList>
            <person name="Urmite Genomes"/>
        </authorList>
    </citation>
    <scope>NUCLEOTIDE SEQUENCE [LARGE SCALE GENOMIC DNA]</scope>
    <source>
        <strain evidence="7">CSUR P1867</strain>
    </source>
</reference>
<feature type="domain" description="HipA N-terminal subdomain 1" evidence="5">
    <location>
        <begin position="2"/>
        <end position="51"/>
    </location>
</feature>
<evidence type="ECO:0000259" key="5">
    <source>
        <dbReference type="Pfam" id="PF13657"/>
    </source>
</evidence>
<proteinExistence type="inferred from homology"/>
<evidence type="ECO:0000313" key="6">
    <source>
        <dbReference type="EMBL" id="CRL61868.1"/>
    </source>
</evidence>
<evidence type="ECO:0000313" key="7">
    <source>
        <dbReference type="Proteomes" id="UP000183920"/>
    </source>
</evidence>
<feature type="domain" description="HipA-like C-terminal" evidence="4">
    <location>
        <begin position="94"/>
        <end position="322"/>
    </location>
</feature>
<dbReference type="Proteomes" id="UP000183920">
    <property type="component" value="Unassembled WGS sequence"/>
</dbReference>
<dbReference type="PANTHER" id="PTHR37419:SF8">
    <property type="entry name" value="TOXIN YJJJ"/>
    <property type="match status" value="1"/>
</dbReference>
<dbReference type="GO" id="GO:0005829">
    <property type="term" value="C:cytosol"/>
    <property type="evidence" value="ECO:0007669"/>
    <property type="project" value="TreeGrafter"/>
</dbReference>
<dbReference type="InterPro" id="IPR012893">
    <property type="entry name" value="HipA-like_C"/>
</dbReference>
<dbReference type="Pfam" id="PF13657">
    <property type="entry name" value="Couple_hipA"/>
    <property type="match status" value="1"/>
</dbReference>